<evidence type="ECO:0000256" key="5">
    <source>
        <dbReference type="ARBA" id="ARBA00023136"/>
    </source>
</evidence>
<evidence type="ECO:0000256" key="2">
    <source>
        <dbReference type="ARBA" id="ARBA00022475"/>
    </source>
</evidence>
<accession>A0A6G3QRB9</accession>
<feature type="transmembrane region" description="Helical" evidence="6">
    <location>
        <begin position="77"/>
        <end position="97"/>
    </location>
</feature>
<organism evidence="8">
    <name type="scientific">Streptomyces sp. SID14436</name>
    <dbReference type="NCBI Taxonomy" id="2706070"/>
    <lineage>
        <taxon>Bacteria</taxon>
        <taxon>Bacillati</taxon>
        <taxon>Actinomycetota</taxon>
        <taxon>Actinomycetes</taxon>
        <taxon>Kitasatosporales</taxon>
        <taxon>Streptomycetaceae</taxon>
        <taxon>Streptomyces</taxon>
    </lineage>
</organism>
<comment type="caution">
    <text evidence="8">The sequence shown here is derived from an EMBL/GenBank/DDBJ whole genome shotgun (WGS) entry which is preliminary data.</text>
</comment>
<feature type="non-terminal residue" evidence="8">
    <location>
        <position position="1"/>
    </location>
</feature>
<evidence type="ECO:0000256" key="6">
    <source>
        <dbReference type="SAM" id="Phobius"/>
    </source>
</evidence>
<evidence type="ECO:0000256" key="1">
    <source>
        <dbReference type="ARBA" id="ARBA00004651"/>
    </source>
</evidence>
<dbReference type="GO" id="GO:0005886">
    <property type="term" value="C:plasma membrane"/>
    <property type="evidence" value="ECO:0007669"/>
    <property type="project" value="UniProtKB-SubCell"/>
</dbReference>
<proteinExistence type="predicted"/>
<feature type="transmembrane region" description="Helical" evidence="6">
    <location>
        <begin position="21"/>
        <end position="48"/>
    </location>
</feature>
<dbReference type="EMBL" id="JAAGMD010000177">
    <property type="protein sequence ID" value="NEA85730.1"/>
    <property type="molecule type" value="Genomic_DNA"/>
</dbReference>
<keyword evidence="4 6" id="KW-1133">Transmembrane helix</keyword>
<evidence type="ECO:0000259" key="7">
    <source>
        <dbReference type="Pfam" id="PF02687"/>
    </source>
</evidence>
<dbReference type="Pfam" id="PF02687">
    <property type="entry name" value="FtsX"/>
    <property type="match status" value="1"/>
</dbReference>
<gene>
    <name evidence="8" type="ORF">G3I53_06620</name>
</gene>
<evidence type="ECO:0000313" key="8">
    <source>
        <dbReference type="EMBL" id="NEA85730.1"/>
    </source>
</evidence>
<evidence type="ECO:0000256" key="3">
    <source>
        <dbReference type="ARBA" id="ARBA00022692"/>
    </source>
</evidence>
<keyword evidence="5 6" id="KW-0472">Membrane</keyword>
<reference evidence="8" key="1">
    <citation type="submission" date="2020-01" db="EMBL/GenBank/DDBJ databases">
        <title>Insect and environment-associated Actinomycetes.</title>
        <authorList>
            <person name="Currrie C."/>
            <person name="Chevrette M."/>
            <person name="Carlson C."/>
            <person name="Stubbendieck R."/>
            <person name="Wendt-Pienkowski E."/>
        </authorList>
    </citation>
    <scope>NUCLEOTIDE SEQUENCE</scope>
    <source>
        <strain evidence="8">SID14436</strain>
    </source>
</reference>
<protein>
    <submittedName>
        <fullName evidence="8">ABC transporter permease</fullName>
    </submittedName>
</protein>
<feature type="domain" description="ABC3 transporter permease C-terminal" evidence="7">
    <location>
        <begin position="2"/>
        <end position="95"/>
    </location>
</feature>
<keyword evidence="2" id="KW-1003">Cell membrane</keyword>
<comment type="subcellular location">
    <subcellularLocation>
        <location evidence="1">Cell membrane</location>
        <topology evidence="1">Multi-pass membrane protein</topology>
    </subcellularLocation>
</comment>
<dbReference type="RefSeq" id="WP_164438111.1">
    <property type="nucleotide sequence ID" value="NZ_JAAGMD010000177.1"/>
</dbReference>
<name>A0A6G3QRB9_9ACTN</name>
<dbReference type="InterPro" id="IPR003838">
    <property type="entry name" value="ABC3_permease_C"/>
</dbReference>
<evidence type="ECO:0000256" key="4">
    <source>
        <dbReference type="ARBA" id="ARBA00022989"/>
    </source>
</evidence>
<keyword evidence="3 6" id="KW-0812">Transmembrane</keyword>
<dbReference type="AlphaFoldDB" id="A0A6G3QRB9"/>
<sequence length="112" mass="11651">LRERSAEFAVLRALGASRRRLARVVLVEHGVLVGLALAVGVLLGAVLARAVIPLIMLTSEAARPVPQVLVELPAGRVAVLLAAVAAVPLVVTAVLSLRRADPVTSLRERGGE</sequence>